<dbReference type="Proteomes" id="UP000256388">
    <property type="component" value="Unassembled WGS sequence"/>
</dbReference>
<feature type="chain" id="PRO_5030063644" evidence="3">
    <location>
        <begin position="24"/>
        <end position="322"/>
    </location>
</feature>
<sequence length="322" mass="34955">MKKNKIWMILLAMTLLLASCAMARNQSSDSDSAIMEAMPMAAAEAPREEAAKAFADEAGSDAYTTSGGGMDAVERIVIKNADLSIVVEDPVASMDTISQMAEEMGGFMVSSNTYKTTTRSGLEVPNASITVRVPAEKLDEALTRIKALVEDQELDILNESVSGQDVTSEVTDLESRLRNLQAAETQLLDIMENADTTEDVINIFRELTSIREEIEVLQGQIKYYRESASLSAISVYIQAKEALEPITIAGWQPGLEAQKALQALVEGGQALVNLVIWLAIFVLPLAAVIGLPIYFIVKAARKRKHNAGEKAEKEADSTKKAK</sequence>
<dbReference type="InterPro" id="IPR025645">
    <property type="entry name" value="DUF4349"/>
</dbReference>
<dbReference type="Pfam" id="PF14257">
    <property type="entry name" value="DUF4349"/>
    <property type="match status" value="1"/>
</dbReference>
<dbReference type="OrthoDB" id="5381491at2"/>
<feature type="coiled-coil region" evidence="1">
    <location>
        <begin position="135"/>
        <end position="183"/>
    </location>
</feature>
<feature type="signal peptide" evidence="3">
    <location>
        <begin position="1"/>
        <end position="23"/>
    </location>
</feature>
<accession>A0A347ZUL7</accession>
<keyword evidence="2" id="KW-0472">Membrane</keyword>
<organism evidence="5 6">
    <name type="scientific">Pelolinea submarina</name>
    <dbReference type="NCBI Taxonomy" id="913107"/>
    <lineage>
        <taxon>Bacteria</taxon>
        <taxon>Bacillati</taxon>
        <taxon>Chloroflexota</taxon>
        <taxon>Anaerolineae</taxon>
        <taxon>Anaerolineales</taxon>
        <taxon>Anaerolineaceae</taxon>
        <taxon>Pelolinea</taxon>
    </lineage>
</organism>
<keyword evidence="2" id="KW-0812">Transmembrane</keyword>
<evidence type="ECO:0000256" key="3">
    <source>
        <dbReference type="SAM" id="SignalP"/>
    </source>
</evidence>
<evidence type="ECO:0000256" key="2">
    <source>
        <dbReference type="SAM" id="Phobius"/>
    </source>
</evidence>
<keyword evidence="2" id="KW-1133">Transmembrane helix</keyword>
<evidence type="ECO:0000256" key="1">
    <source>
        <dbReference type="SAM" id="Coils"/>
    </source>
</evidence>
<dbReference type="RefSeq" id="WP_116223598.1">
    <property type="nucleotide sequence ID" value="NZ_AP018437.1"/>
</dbReference>
<name>A0A347ZUL7_9CHLR</name>
<feature type="transmembrane region" description="Helical" evidence="2">
    <location>
        <begin position="274"/>
        <end position="297"/>
    </location>
</feature>
<keyword evidence="6" id="KW-1185">Reference proteome</keyword>
<keyword evidence="1" id="KW-0175">Coiled coil</keyword>
<dbReference type="PROSITE" id="PS51257">
    <property type="entry name" value="PROKAR_LIPOPROTEIN"/>
    <property type="match status" value="1"/>
</dbReference>
<comment type="caution">
    <text evidence="5">The sequence shown here is derived from an EMBL/GenBank/DDBJ whole genome shotgun (WGS) entry which is preliminary data.</text>
</comment>
<gene>
    <name evidence="5" type="ORF">DFR64_0273</name>
</gene>
<keyword evidence="3" id="KW-0732">Signal</keyword>
<evidence type="ECO:0000313" key="6">
    <source>
        <dbReference type="Proteomes" id="UP000256388"/>
    </source>
</evidence>
<feature type="domain" description="DUF4349" evidence="4">
    <location>
        <begin position="76"/>
        <end position="291"/>
    </location>
</feature>
<evidence type="ECO:0000259" key="4">
    <source>
        <dbReference type="Pfam" id="PF14257"/>
    </source>
</evidence>
<dbReference type="AlphaFoldDB" id="A0A347ZUL7"/>
<dbReference type="EMBL" id="QUMS01000001">
    <property type="protein sequence ID" value="REG10415.1"/>
    <property type="molecule type" value="Genomic_DNA"/>
</dbReference>
<reference evidence="5 6" key="1">
    <citation type="submission" date="2018-08" db="EMBL/GenBank/DDBJ databases">
        <title>Genomic Encyclopedia of Type Strains, Phase IV (KMG-IV): sequencing the most valuable type-strain genomes for metagenomic binning, comparative biology and taxonomic classification.</title>
        <authorList>
            <person name="Goeker M."/>
        </authorList>
    </citation>
    <scope>NUCLEOTIDE SEQUENCE [LARGE SCALE GENOMIC DNA]</scope>
    <source>
        <strain evidence="5 6">DSM 23923</strain>
    </source>
</reference>
<proteinExistence type="predicted"/>
<protein>
    <submittedName>
        <fullName evidence="5">Uncharacterized protein DUF4349</fullName>
    </submittedName>
</protein>
<evidence type="ECO:0000313" key="5">
    <source>
        <dbReference type="EMBL" id="REG10415.1"/>
    </source>
</evidence>